<dbReference type="PANTHER" id="PTHR47256">
    <property type="entry name" value="ZN(II)2CYS6 TRANSCRIPTION FACTOR (EUROFUNG)-RELATED"/>
    <property type="match status" value="1"/>
</dbReference>
<evidence type="ECO:0000259" key="2">
    <source>
        <dbReference type="Pfam" id="PF04082"/>
    </source>
</evidence>
<evidence type="ECO:0000313" key="3">
    <source>
        <dbReference type="EMBL" id="KAF4344780.1"/>
    </source>
</evidence>
<dbReference type="Pfam" id="PF04082">
    <property type="entry name" value="Fungal_trans"/>
    <property type="match status" value="1"/>
</dbReference>
<keyword evidence="4" id="KW-1185">Reference proteome</keyword>
<evidence type="ECO:0000313" key="4">
    <source>
        <dbReference type="Proteomes" id="UP000730481"/>
    </source>
</evidence>
<dbReference type="InterPro" id="IPR053187">
    <property type="entry name" value="Notoamide_regulator"/>
</dbReference>
<dbReference type="InterPro" id="IPR007219">
    <property type="entry name" value="XnlR_reg_dom"/>
</dbReference>
<dbReference type="GO" id="GO:0003677">
    <property type="term" value="F:DNA binding"/>
    <property type="evidence" value="ECO:0007669"/>
    <property type="project" value="InterPro"/>
</dbReference>
<dbReference type="EMBL" id="PVQB02000040">
    <property type="protein sequence ID" value="KAF4344780.1"/>
    <property type="molecule type" value="Genomic_DNA"/>
</dbReference>
<name>A0A9P5ATQ1_9HYPO</name>
<gene>
    <name evidence="3" type="ORF">FBEOM_1247</name>
</gene>
<dbReference type="GO" id="GO:0006351">
    <property type="term" value="P:DNA-templated transcription"/>
    <property type="evidence" value="ECO:0007669"/>
    <property type="project" value="InterPro"/>
</dbReference>
<dbReference type="GO" id="GO:0008270">
    <property type="term" value="F:zinc ion binding"/>
    <property type="evidence" value="ECO:0007669"/>
    <property type="project" value="InterPro"/>
</dbReference>
<reference evidence="3" key="2">
    <citation type="submission" date="2020-02" db="EMBL/GenBank/DDBJ databases">
        <title>Identification and distribution of gene clusters putatively required for synthesis of sphingolipid metabolism inhibitors in phylogenetically diverse species of the filamentous fungus Fusarium.</title>
        <authorList>
            <person name="Kim H.-S."/>
            <person name="Busman M."/>
            <person name="Brown D.W."/>
            <person name="Divon H."/>
            <person name="Uhlig S."/>
            <person name="Proctor R.H."/>
        </authorList>
    </citation>
    <scope>NUCLEOTIDE SEQUENCE</scope>
    <source>
        <strain evidence="3">NRRL 25174</strain>
    </source>
</reference>
<organism evidence="3 4">
    <name type="scientific">Fusarium beomiforme</name>
    <dbReference type="NCBI Taxonomy" id="44412"/>
    <lineage>
        <taxon>Eukaryota</taxon>
        <taxon>Fungi</taxon>
        <taxon>Dikarya</taxon>
        <taxon>Ascomycota</taxon>
        <taxon>Pezizomycotina</taxon>
        <taxon>Sordariomycetes</taxon>
        <taxon>Hypocreomycetidae</taxon>
        <taxon>Hypocreales</taxon>
        <taxon>Nectriaceae</taxon>
        <taxon>Fusarium</taxon>
        <taxon>Fusarium burgessii species complex</taxon>
    </lineage>
</organism>
<proteinExistence type="predicted"/>
<keyword evidence="1" id="KW-0539">Nucleus</keyword>
<protein>
    <submittedName>
        <fullName evidence="3">Nitrogen assimilation transcription factor nirA</fullName>
    </submittedName>
</protein>
<dbReference type="Proteomes" id="UP000730481">
    <property type="component" value="Unassembled WGS sequence"/>
</dbReference>
<dbReference type="PANTHER" id="PTHR47256:SF1">
    <property type="entry name" value="ZN(II)2CYS6 TRANSCRIPTION FACTOR (EUROFUNG)"/>
    <property type="match status" value="1"/>
</dbReference>
<accession>A0A9P5ATQ1</accession>
<reference evidence="3" key="1">
    <citation type="journal article" date="2017" name="Mycologia">
        <title>Fusarium algeriense, sp. nov., a novel toxigenic crown rot pathogen of durum wheat from Algeria is nested in the Fusarium burgessii species complex.</title>
        <authorList>
            <person name="Laraba I."/>
            <person name="Keddad A."/>
            <person name="Boureghda H."/>
            <person name="Abdallah N."/>
            <person name="Vaughan M.M."/>
            <person name="Proctor R.H."/>
            <person name="Busman M."/>
            <person name="O'Donnell K."/>
        </authorList>
    </citation>
    <scope>NUCLEOTIDE SEQUENCE</scope>
    <source>
        <strain evidence="3">NRRL 25174</strain>
    </source>
</reference>
<dbReference type="AlphaFoldDB" id="A0A9P5ATQ1"/>
<feature type="domain" description="Xylanolytic transcriptional activator regulatory" evidence="2">
    <location>
        <begin position="158"/>
        <end position="287"/>
    </location>
</feature>
<comment type="caution">
    <text evidence="3">The sequence shown here is derived from an EMBL/GenBank/DDBJ whole genome shotgun (WGS) entry which is preliminary data.</text>
</comment>
<dbReference type="OrthoDB" id="426882at2759"/>
<evidence type="ECO:0000256" key="1">
    <source>
        <dbReference type="ARBA" id="ARBA00023242"/>
    </source>
</evidence>
<sequence length="596" mass="68724">MQAAQVPKCYYRSEPIDGSYQELFRILATKSIREGTDILRRIQSGDDVETILRHIQRADLLKQDHVVPDRYYQYEFPYRKDMPRFLFREENQYLDSWLYKYSSSETREPQDDNSLVDKAIIYQVPYHAAEMIEPCLDQIKARKWTSIVDDDILMRELLQTYFLTEYTFFPAFPKDYFLQDMAAGRKNYCSPLLVHAVLASACHGYPKMDRRSRFWNPQTLGYRFLAEARRLWELEIGQAHLATIQAAIVLALVYIANGSDEVGRSYLIQAVAAAHAMQLFSIKPKTSDDRDYKARAVTAWGLFGLQAVQCFHAFKAPLLLMPPSIPIADQDGCCGEFELYYPSTQGPVQVNYGHTFQALSELRVIINDVAAVFFSDLKVTSQNAVNKIRGFCIRLDSWYRNLPPDLSAREICFPWQLKIHMHYYHLSIYLLETLCMSSTQALHDESVQKVLSDAKTRLETLLRLYYLRHGFVSHDVFVLSPLSFLGFMEVKSLKGADGAELEGRRSTVVLVAKGLRDQSENCYLARLLLLILKGSIGSQNDFLLKDLEIEEEDGEEVKVMKEQVNSSWPLDLEWIDVDPEEQRLGNLIKKTKDLQI</sequence>
<dbReference type="CDD" id="cd12148">
    <property type="entry name" value="fungal_TF_MHR"/>
    <property type="match status" value="1"/>
</dbReference>